<evidence type="ECO:0000313" key="1">
    <source>
        <dbReference type="Proteomes" id="UP000095287"/>
    </source>
</evidence>
<name>A0A1I7Y3Q4_9BILA</name>
<evidence type="ECO:0000313" key="2">
    <source>
        <dbReference type="WBParaSite" id="L893_g1236.t1"/>
    </source>
</evidence>
<reference evidence="2" key="1">
    <citation type="submission" date="2016-11" db="UniProtKB">
        <authorList>
            <consortium name="WormBaseParasite"/>
        </authorList>
    </citation>
    <scope>IDENTIFICATION</scope>
</reference>
<dbReference type="Proteomes" id="UP000095287">
    <property type="component" value="Unplaced"/>
</dbReference>
<dbReference type="WBParaSite" id="L893_g1236.t1">
    <property type="protein sequence ID" value="L893_g1236.t1"/>
    <property type="gene ID" value="L893_g1236"/>
</dbReference>
<proteinExistence type="predicted"/>
<protein>
    <submittedName>
        <fullName evidence="2">Uncharacterized protein</fullName>
    </submittedName>
</protein>
<dbReference type="AlphaFoldDB" id="A0A1I7Y3Q4"/>
<accession>A0A1I7Y3Q4</accession>
<organism evidence="1 2">
    <name type="scientific">Steinernema glaseri</name>
    <dbReference type="NCBI Taxonomy" id="37863"/>
    <lineage>
        <taxon>Eukaryota</taxon>
        <taxon>Metazoa</taxon>
        <taxon>Ecdysozoa</taxon>
        <taxon>Nematoda</taxon>
        <taxon>Chromadorea</taxon>
        <taxon>Rhabditida</taxon>
        <taxon>Tylenchina</taxon>
        <taxon>Panagrolaimomorpha</taxon>
        <taxon>Strongyloidoidea</taxon>
        <taxon>Steinernematidae</taxon>
        <taxon>Steinernema</taxon>
    </lineage>
</organism>
<keyword evidence="1" id="KW-1185">Reference proteome</keyword>
<sequence>MLLSKTPTTAVDTMQMACLPCSDRKLERLLAGVKGNTKTLCACPVAKHNVSGRESRAAELFEDDQMDENSVKIDSANFSTRFFCALRAHGQGDRYGSVLCVTNGQPVLGGKVSFRRLLSRLSLAKDQLQDISVASVSNKRRKVGAGRKMQIHDQEQCDCNIPTHQFTPVEPLIAEAKIKPVASAVDCCCRKTNITTANWGFLNKRVLRS</sequence>